<dbReference type="GO" id="GO:0003700">
    <property type="term" value="F:DNA-binding transcription factor activity"/>
    <property type="evidence" value="ECO:0007669"/>
    <property type="project" value="TreeGrafter"/>
</dbReference>
<keyword evidence="2" id="KW-0238">DNA-binding</keyword>
<dbReference type="PROSITE" id="PS51077">
    <property type="entry name" value="HTH_ICLR"/>
    <property type="match status" value="1"/>
</dbReference>
<dbReference type="GO" id="GO:0003677">
    <property type="term" value="F:DNA binding"/>
    <property type="evidence" value="ECO:0007669"/>
    <property type="project" value="UniProtKB-KW"/>
</dbReference>
<sequence length="324" mass="35255">MATLVTHCLPYDLFYLLQTNIKRALYVNTQSACHLLTRLTIVASAVRTSGGLSVAIQAGMKDQDDNDRDGSVPLVRSVQRAMAILKCFEGHGLQTLAEITKATGLDKGTTRRLLMTLMTDGFIVQDPITQRYGLGRAIRTLAAGVVVEFDLRSIVVPELSELAAELQITAFLSVYRDHQAVCLERVHDMNGMEVRWWSVGGTLPLNCGGAPKVLLSWQSEAEIDHALAHQPPSPMTPKSRLDIAGLKQYLALVKQRGWDLAVDDVMVGLTALAVPILDAKGQLICAISIAGLTPQMVRRGKPAHLDRLKAAAHQIQTVLHAAQS</sequence>
<gene>
    <name evidence="6" type="ORF">E8L99_19885</name>
</gene>
<dbReference type="InterPro" id="IPR014757">
    <property type="entry name" value="Tscrpt_reg_IclR_C"/>
</dbReference>
<evidence type="ECO:0000313" key="6">
    <source>
        <dbReference type="EMBL" id="QCK87853.1"/>
    </source>
</evidence>
<dbReference type="AlphaFoldDB" id="A0A4D7QPJ0"/>
<evidence type="ECO:0000256" key="3">
    <source>
        <dbReference type="ARBA" id="ARBA00023163"/>
    </source>
</evidence>
<keyword evidence="1" id="KW-0805">Transcription regulation</keyword>
<dbReference type="PANTHER" id="PTHR30136">
    <property type="entry name" value="HELIX-TURN-HELIX TRANSCRIPTIONAL REGULATOR, ICLR FAMILY"/>
    <property type="match status" value="1"/>
</dbReference>
<dbReference type="OrthoDB" id="6811967at2"/>
<evidence type="ECO:0000259" key="4">
    <source>
        <dbReference type="PROSITE" id="PS51077"/>
    </source>
</evidence>
<keyword evidence="7" id="KW-1185">Reference proteome</keyword>
<evidence type="ECO:0000256" key="2">
    <source>
        <dbReference type="ARBA" id="ARBA00023125"/>
    </source>
</evidence>
<dbReference type="InterPro" id="IPR036390">
    <property type="entry name" value="WH_DNA-bd_sf"/>
</dbReference>
<evidence type="ECO:0000259" key="5">
    <source>
        <dbReference type="PROSITE" id="PS51078"/>
    </source>
</evidence>
<dbReference type="SUPFAM" id="SSF46785">
    <property type="entry name" value="Winged helix' DNA-binding domain"/>
    <property type="match status" value="1"/>
</dbReference>
<dbReference type="Proteomes" id="UP000298588">
    <property type="component" value="Chromosome"/>
</dbReference>
<dbReference type="Pfam" id="PF01614">
    <property type="entry name" value="IclR_C"/>
    <property type="match status" value="1"/>
</dbReference>
<organism evidence="6 7">
    <name type="scientific">Phreatobacter aquaticus</name>
    <dbReference type="NCBI Taxonomy" id="2570229"/>
    <lineage>
        <taxon>Bacteria</taxon>
        <taxon>Pseudomonadati</taxon>
        <taxon>Pseudomonadota</taxon>
        <taxon>Alphaproteobacteria</taxon>
        <taxon>Hyphomicrobiales</taxon>
        <taxon>Phreatobacteraceae</taxon>
        <taxon>Phreatobacter</taxon>
    </lineage>
</organism>
<dbReference type="GO" id="GO:0045892">
    <property type="term" value="P:negative regulation of DNA-templated transcription"/>
    <property type="evidence" value="ECO:0007669"/>
    <property type="project" value="TreeGrafter"/>
</dbReference>
<dbReference type="InterPro" id="IPR005471">
    <property type="entry name" value="Tscrpt_reg_IclR_N"/>
</dbReference>
<name>A0A4D7QPJ0_9HYPH</name>
<dbReference type="InterPro" id="IPR050707">
    <property type="entry name" value="HTH_MetabolicPath_Reg"/>
</dbReference>
<dbReference type="InterPro" id="IPR036388">
    <property type="entry name" value="WH-like_DNA-bd_sf"/>
</dbReference>
<feature type="domain" description="IclR-ED" evidence="5">
    <location>
        <begin position="137"/>
        <end position="321"/>
    </location>
</feature>
<feature type="domain" description="HTH iclR-type" evidence="4">
    <location>
        <begin position="75"/>
        <end position="136"/>
    </location>
</feature>
<evidence type="ECO:0000256" key="1">
    <source>
        <dbReference type="ARBA" id="ARBA00023015"/>
    </source>
</evidence>
<dbReference type="KEGG" id="paqt:E8L99_19885"/>
<accession>A0A4D7QPJ0</accession>
<dbReference type="Gene3D" id="1.10.10.10">
    <property type="entry name" value="Winged helix-like DNA-binding domain superfamily/Winged helix DNA-binding domain"/>
    <property type="match status" value="1"/>
</dbReference>
<keyword evidence="3" id="KW-0804">Transcription</keyword>
<proteinExistence type="predicted"/>
<dbReference type="Gene3D" id="3.30.450.40">
    <property type="match status" value="1"/>
</dbReference>
<dbReference type="PANTHER" id="PTHR30136:SF35">
    <property type="entry name" value="HTH-TYPE TRANSCRIPTIONAL REGULATOR RV1719"/>
    <property type="match status" value="1"/>
</dbReference>
<protein>
    <submittedName>
        <fullName evidence="6">IclR family transcriptional regulator</fullName>
    </submittedName>
</protein>
<dbReference type="SMART" id="SM00346">
    <property type="entry name" value="HTH_ICLR"/>
    <property type="match status" value="1"/>
</dbReference>
<evidence type="ECO:0000313" key="7">
    <source>
        <dbReference type="Proteomes" id="UP000298588"/>
    </source>
</evidence>
<dbReference type="PROSITE" id="PS51078">
    <property type="entry name" value="ICLR_ED"/>
    <property type="match status" value="1"/>
</dbReference>
<dbReference type="EMBL" id="CP039865">
    <property type="protein sequence ID" value="QCK87853.1"/>
    <property type="molecule type" value="Genomic_DNA"/>
</dbReference>
<dbReference type="SUPFAM" id="SSF55781">
    <property type="entry name" value="GAF domain-like"/>
    <property type="match status" value="1"/>
</dbReference>
<dbReference type="Pfam" id="PF09339">
    <property type="entry name" value="HTH_IclR"/>
    <property type="match status" value="1"/>
</dbReference>
<dbReference type="InterPro" id="IPR029016">
    <property type="entry name" value="GAF-like_dom_sf"/>
</dbReference>
<reference evidence="6 7" key="1">
    <citation type="submission" date="2019-04" db="EMBL/GenBank/DDBJ databases">
        <title>Phreatobacter aquaticus sp. nov.</title>
        <authorList>
            <person name="Choi A."/>
            <person name="Baek K."/>
        </authorList>
    </citation>
    <scope>NUCLEOTIDE SEQUENCE [LARGE SCALE GENOMIC DNA]</scope>
    <source>
        <strain evidence="6 7">NMCR1094</strain>
    </source>
</reference>